<sequence length="95" mass="9856">MTGAGIVGAAGVAVIVAGLVYLVAVVRGGPVFPDNTPPTCAECGHRSSEHRTGTGRCLVETGGGRERYDGGGNWVGWWNPTHCACSGFRGRGERR</sequence>
<keyword evidence="1" id="KW-0812">Transmembrane</keyword>
<dbReference type="EMBL" id="JAFEJA010000002">
    <property type="protein sequence ID" value="MBM9623448.1"/>
    <property type="molecule type" value="Genomic_DNA"/>
</dbReference>
<accession>A0ABS2V284</accession>
<keyword evidence="3" id="KW-1185">Reference proteome</keyword>
<dbReference type="Proteomes" id="UP000664109">
    <property type="component" value="Unassembled WGS sequence"/>
</dbReference>
<evidence type="ECO:0000313" key="2">
    <source>
        <dbReference type="EMBL" id="MBM9623448.1"/>
    </source>
</evidence>
<keyword evidence="1" id="KW-1133">Transmembrane helix</keyword>
<protein>
    <submittedName>
        <fullName evidence="2">Uncharacterized protein</fullName>
    </submittedName>
</protein>
<proteinExistence type="predicted"/>
<feature type="transmembrane region" description="Helical" evidence="1">
    <location>
        <begin position="6"/>
        <end position="26"/>
    </location>
</feature>
<gene>
    <name evidence="2" type="ORF">JE024_33155</name>
</gene>
<keyword evidence="1" id="KW-0472">Membrane</keyword>
<evidence type="ECO:0000256" key="1">
    <source>
        <dbReference type="SAM" id="Phobius"/>
    </source>
</evidence>
<name>A0ABS2V284_9ACTN</name>
<dbReference type="RefSeq" id="WP_205377582.1">
    <property type="nucleotide sequence ID" value="NZ_JAFEJA010000002.1"/>
</dbReference>
<reference evidence="2 3" key="1">
    <citation type="journal article" date="2016" name="Arch. Microbiol.">
        <title>Streptomyces zhihengii sp. nov., isolated from rhizospheric soil of Psammosilene tunicoides.</title>
        <authorList>
            <person name="Huang M.J."/>
            <person name="Fei J.J."/>
            <person name="Salam N."/>
            <person name="Kim C.J."/>
            <person name="Hozzein W.N."/>
            <person name="Xiao M."/>
            <person name="Huang H.Q."/>
            <person name="Li W.J."/>
        </authorList>
    </citation>
    <scope>NUCLEOTIDE SEQUENCE [LARGE SCALE GENOMIC DNA]</scope>
    <source>
        <strain evidence="2 3">YIM T102</strain>
    </source>
</reference>
<evidence type="ECO:0000313" key="3">
    <source>
        <dbReference type="Proteomes" id="UP000664109"/>
    </source>
</evidence>
<organism evidence="2 3">
    <name type="scientific">Streptomyces zhihengii</name>
    <dbReference type="NCBI Taxonomy" id="1818004"/>
    <lineage>
        <taxon>Bacteria</taxon>
        <taxon>Bacillati</taxon>
        <taxon>Actinomycetota</taxon>
        <taxon>Actinomycetes</taxon>
        <taxon>Kitasatosporales</taxon>
        <taxon>Streptomycetaceae</taxon>
        <taxon>Streptomyces</taxon>
    </lineage>
</organism>
<comment type="caution">
    <text evidence="2">The sequence shown here is derived from an EMBL/GenBank/DDBJ whole genome shotgun (WGS) entry which is preliminary data.</text>
</comment>